<reference evidence="1 2" key="1">
    <citation type="submission" date="2016-07" db="EMBL/GenBank/DDBJ databases">
        <title>Genomic analysis of zinc-resistant bacterium Mucilaginibacter pedocola TBZ30.</title>
        <authorList>
            <person name="Huang J."/>
            <person name="Tang J."/>
        </authorList>
    </citation>
    <scope>NUCLEOTIDE SEQUENCE [LARGE SCALE GENOMIC DNA]</scope>
    <source>
        <strain evidence="1 2">TBZ30</strain>
    </source>
</reference>
<protein>
    <submittedName>
        <fullName evidence="1">Uncharacterized protein</fullName>
    </submittedName>
</protein>
<dbReference type="STRING" id="1792845.BC343_27130"/>
<dbReference type="AlphaFoldDB" id="A0A1S9PGD2"/>
<keyword evidence="2" id="KW-1185">Reference proteome</keyword>
<accession>A0A1S9PGD2</accession>
<comment type="caution">
    <text evidence="1">The sequence shown here is derived from an EMBL/GenBank/DDBJ whole genome shotgun (WGS) entry which is preliminary data.</text>
</comment>
<name>A0A1S9PGD2_9SPHI</name>
<gene>
    <name evidence="1" type="ORF">BC343_27130</name>
</gene>
<dbReference type="RefSeq" id="WP_078347980.1">
    <property type="nucleotide sequence ID" value="NZ_MBTF01000010.1"/>
</dbReference>
<dbReference type="Proteomes" id="UP000189739">
    <property type="component" value="Unassembled WGS sequence"/>
</dbReference>
<evidence type="ECO:0000313" key="2">
    <source>
        <dbReference type="Proteomes" id="UP000189739"/>
    </source>
</evidence>
<dbReference type="EMBL" id="MBTF01000010">
    <property type="protein sequence ID" value="OOQ60006.1"/>
    <property type="molecule type" value="Genomic_DNA"/>
</dbReference>
<sequence>MMKIPGLKNEYSNPLLLDLINYYESCRFKATDGYNAYLEAAKHFAAEVENKELITYALEAEKPLGPDMFDMAQIAPKKVFPLIMGFNNFVRAVQDAGSGRVPAYANLRGVQRKAVPDLKSFNYVGHNDLDIDHRPANYSLLF</sequence>
<evidence type="ECO:0000313" key="1">
    <source>
        <dbReference type="EMBL" id="OOQ60006.1"/>
    </source>
</evidence>
<organism evidence="1 2">
    <name type="scientific">Mucilaginibacter pedocola</name>
    <dbReference type="NCBI Taxonomy" id="1792845"/>
    <lineage>
        <taxon>Bacteria</taxon>
        <taxon>Pseudomonadati</taxon>
        <taxon>Bacteroidota</taxon>
        <taxon>Sphingobacteriia</taxon>
        <taxon>Sphingobacteriales</taxon>
        <taxon>Sphingobacteriaceae</taxon>
        <taxon>Mucilaginibacter</taxon>
    </lineage>
</organism>
<proteinExistence type="predicted"/>